<dbReference type="AlphaFoldDB" id="A0A1G9K027"/>
<feature type="signal peptide" evidence="1">
    <location>
        <begin position="1"/>
        <end position="20"/>
    </location>
</feature>
<evidence type="ECO:0000313" key="2">
    <source>
        <dbReference type="EMBL" id="SDL43131.1"/>
    </source>
</evidence>
<sequence length="141" mass="15626">MLLRALASALLIAFPLAALAESPNLTPGEWEFTSTTTVEGDFPIPDETDTHRECLTQDAIDEANAAFVQEEEGCEFLEQDASSERMSYRMSCQGDGGEAMVEGEMRYFEERMEGDMRVETTTPMGDMVMNTSMEGERLGDC</sequence>
<dbReference type="OrthoDB" id="8235498at2"/>
<keyword evidence="3" id="KW-1185">Reference proteome</keyword>
<gene>
    <name evidence="2" type="ORF">SAMN05192555_104201</name>
</gene>
<evidence type="ECO:0000256" key="1">
    <source>
        <dbReference type="SAM" id="SignalP"/>
    </source>
</evidence>
<protein>
    <recommendedName>
        <fullName evidence="4">DUF3617 domain-containing protein</fullName>
    </recommendedName>
</protein>
<evidence type="ECO:0008006" key="4">
    <source>
        <dbReference type="Google" id="ProtNLM"/>
    </source>
</evidence>
<accession>A0A1G9K027</accession>
<reference evidence="3" key="1">
    <citation type="submission" date="2016-10" db="EMBL/GenBank/DDBJ databases">
        <authorList>
            <person name="Varghese N."/>
            <person name="Submissions S."/>
        </authorList>
    </citation>
    <scope>NUCLEOTIDE SEQUENCE [LARGE SCALE GENOMIC DNA]</scope>
    <source>
        <strain evidence="3">AAP</strain>
    </source>
</reference>
<dbReference type="EMBL" id="FNGH01000004">
    <property type="protein sequence ID" value="SDL43131.1"/>
    <property type="molecule type" value="Genomic_DNA"/>
</dbReference>
<organism evidence="2 3">
    <name type="scientific">Franzmannia pantelleriensis</name>
    <dbReference type="NCBI Taxonomy" id="48727"/>
    <lineage>
        <taxon>Bacteria</taxon>
        <taxon>Pseudomonadati</taxon>
        <taxon>Pseudomonadota</taxon>
        <taxon>Gammaproteobacteria</taxon>
        <taxon>Oceanospirillales</taxon>
        <taxon>Halomonadaceae</taxon>
        <taxon>Franzmannia</taxon>
    </lineage>
</organism>
<dbReference type="RefSeq" id="WP_089657772.1">
    <property type="nucleotide sequence ID" value="NZ_FNGH01000004.1"/>
</dbReference>
<dbReference type="STRING" id="48727.SAMN05192555_104201"/>
<keyword evidence="1" id="KW-0732">Signal</keyword>
<evidence type="ECO:0000313" key="3">
    <source>
        <dbReference type="Proteomes" id="UP000199107"/>
    </source>
</evidence>
<dbReference type="InterPro" id="IPR022061">
    <property type="entry name" value="DUF3617"/>
</dbReference>
<proteinExistence type="predicted"/>
<dbReference type="Proteomes" id="UP000199107">
    <property type="component" value="Unassembled WGS sequence"/>
</dbReference>
<dbReference type="Pfam" id="PF12276">
    <property type="entry name" value="DUF3617"/>
    <property type="match status" value="1"/>
</dbReference>
<name>A0A1G9K027_9GAMM</name>
<feature type="chain" id="PRO_5011724581" description="DUF3617 domain-containing protein" evidence="1">
    <location>
        <begin position="21"/>
        <end position="141"/>
    </location>
</feature>